<evidence type="ECO:0000313" key="1">
    <source>
        <dbReference type="EMBL" id="KAG5965161.1"/>
    </source>
</evidence>
<dbReference type="Proteomes" id="UP000742024">
    <property type="component" value="Unassembled WGS sequence"/>
</dbReference>
<dbReference type="EMBL" id="SRPS01000031">
    <property type="protein sequence ID" value="KAG5974398.1"/>
    <property type="molecule type" value="Genomic_DNA"/>
</dbReference>
<sequence length="441" mass="50089">MGGSAFTSRSDGKPLHTPRMPRAIYEQVKAQCHRILRDHYICVASPIDGPAKSDFGDVDILVAWPRRDADNQDQIQAIAQLLGATDVITRGSVCECNLAIPWPEELNDHDSAGQQEPSERRHIQVDVHICQTLQALEWMLLKHAHGDIWSILGSVIRPYGLTIDEKALWIRIPELEFLNKRKSKVFLTCNPSEVLCFLGLPIHNAWESPFASLRDMYEYVAQCPMFWAGSDMNKADLKADLNNEHVSPANEQTTTAAPLDVQTPLKGDERRRLKSRPAFNRWMNDFVPECRRQGRYLQKRTSRHEVTNAALSRFHVSHEYHSRRKEALLKGQEDLIFRDLIKGMIPHPATVPLPQVGLSDADAYLFRACQVKALKKVILEGDETYGVLQPHMGLKNAEGLFDLDRVVEFIARHKQEVGEKALLVHYKRCEEAMAAKAALRK</sequence>
<reference evidence="2 3" key="1">
    <citation type="journal article" date="2020" name="bioRxiv">
        <title>Whole genome comparisons of ergot fungi reveals the divergence and evolution of species within the genus Claviceps are the result of varying mechanisms driving genome evolution and host range expansion.</title>
        <authorList>
            <person name="Wyka S.A."/>
            <person name="Mondo S.J."/>
            <person name="Liu M."/>
            <person name="Dettman J."/>
            <person name="Nalam V."/>
            <person name="Broders K.D."/>
        </authorList>
    </citation>
    <scope>NUCLEOTIDE SEQUENCE</scope>
    <source>
        <strain evidence="2">CCC 1102</strain>
        <strain evidence="1 3">LM583</strain>
    </source>
</reference>
<dbReference type="EMBL" id="SRPR01000033">
    <property type="protein sequence ID" value="KAG5965161.1"/>
    <property type="molecule type" value="Genomic_DNA"/>
</dbReference>
<organism evidence="2 4">
    <name type="scientific">Claviceps arundinis</name>
    <dbReference type="NCBI Taxonomy" id="1623583"/>
    <lineage>
        <taxon>Eukaryota</taxon>
        <taxon>Fungi</taxon>
        <taxon>Dikarya</taxon>
        <taxon>Ascomycota</taxon>
        <taxon>Pezizomycotina</taxon>
        <taxon>Sordariomycetes</taxon>
        <taxon>Hypocreomycetidae</taxon>
        <taxon>Hypocreales</taxon>
        <taxon>Clavicipitaceae</taxon>
        <taxon>Claviceps</taxon>
    </lineage>
</organism>
<name>A0A9P7MYW1_9HYPO</name>
<proteinExistence type="predicted"/>
<protein>
    <submittedName>
        <fullName evidence="2">Uncharacterized protein</fullName>
    </submittedName>
</protein>
<dbReference type="OrthoDB" id="4708870at2759"/>
<keyword evidence="3" id="KW-1185">Reference proteome</keyword>
<evidence type="ECO:0000313" key="2">
    <source>
        <dbReference type="EMBL" id="KAG5974398.1"/>
    </source>
</evidence>
<evidence type="ECO:0000313" key="3">
    <source>
        <dbReference type="Proteomes" id="UP000742024"/>
    </source>
</evidence>
<dbReference type="Proteomes" id="UP000784919">
    <property type="component" value="Unassembled WGS sequence"/>
</dbReference>
<accession>A0A9P7MYW1</accession>
<dbReference type="AlphaFoldDB" id="A0A9P7MYW1"/>
<evidence type="ECO:0000313" key="4">
    <source>
        <dbReference type="Proteomes" id="UP000784919"/>
    </source>
</evidence>
<comment type="caution">
    <text evidence="2">The sequence shown here is derived from an EMBL/GenBank/DDBJ whole genome shotgun (WGS) entry which is preliminary data.</text>
</comment>
<gene>
    <name evidence="2" type="ORF">E4U56_004725</name>
    <name evidence="1" type="ORF">E4U57_004406</name>
</gene>